<dbReference type="EMBL" id="CAJVPM010011435">
    <property type="protein sequence ID" value="CAG8581080.1"/>
    <property type="molecule type" value="Genomic_DNA"/>
</dbReference>
<accession>A0ACA9MCW5</accession>
<reference evidence="1" key="1">
    <citation type="submission" date="2021-06" db="EMBL/GenBank/DDBJ databases">
        <authorList>
            <person name="Kallberg Y."/>
            <person name="Tangrot J."/>
            <person name="Rosling A."/>
        </authorList>
    </citation>
    <scope>NUCLEOTIDE SEQUENCE</scope>
    <source>
        <strain evidence="1">AU212A</strain>
    </source>
</reference>
<name>A0ACA9MCW5_9GLOM</name>
<comment type="caution">
    <text evidence="1">The sequence shown here is derived from an EMBL/GenBank/DDBJ whole genome shotgun (WGS) entry which is preliminary data.</text>
</comment>
<evidence type="ECO:0000313" key="1">
    <source>
        <dbReference type="EMBL" id="CAG8581080.1"/>
    </source>
</evidence>
<protein>
    <submittedName>
        <fullName evidence="1">6299_t:CDS:1</fullName>
    </submittedName>
</protein>
<dbReference type="Proteomes" id="UP000789860">
    <property type="component" value="Unassembled WGS sequence"/>
</dbReference>
<feature type="non-terminal residue" evidence="1">
    <location>
        <position position="1"/>
    </location>
</feature>
<organism evidence="1 2">
    <name type="scientific">Scutellospora calospora</name>
    <dbReference type="NCBI Taxonomy" id="85575"/>
    <lineage>
        <taxon>Eukaryota</taxon>
        <taxon>Fungi</taxon>
        <taxon>Fungi incertae sedis</taxon>
        <taxon>Mucoromycota</taxon>
        <taxon>Glomeromycotina</taxon>
        <taxon>Glomeromycetes</taxon>
        <taxon>Diversisporales</taxon>
        <taxon>Gigasporaceae</taxon>
        <taxon>Scutellospora</taxon>
    </lineage>
</organism>
<keyword evidence="2" id="KW-1185">Reference proteome</keyword>
<proteinExistence type="predicted"/>
<gene>
    <name evidence="1" type="ORF">SCALOS_LOCUS6208</name>
</gene>
<sequence length="90" mass="9944">ENHPTEINNQEERYVAKTTATKCFQFLEILIDLVATTQQNFSNILPCSTDDSPSISSTGIALVFIISSNLLSKIENINIKSLTFVVNAPQ</sequence>
<evidence type="ECO:0000313" key="2">
    <source>
        <dbReference type="Proteomes" id="UP000789860"/>
    </source>
</evidence>